<dbReference type="Pfam" id="PF04082">
    <property type="entry name" value="Fungal_trans"/>
    <property type="match status" value="1"/>
</dbReference>
<sequence length="824" mass="94100">MAPVSRSNSSSGTPRPLRRRMRMINSCFECRRRKQKCTKHQPCEKCLDFGRECTYLSQTLDDIGRQRFNDVKNKVGSLERTLERNMALRSSTASKVSSDLVIDSVGFEDGYEVQIQPGDMLTSETIQHMRQDESSADVVDVVLRIDRIHLHARTEALMLARFTADVSKHHPHLANIINHLMKTDTATDTMFTPQKPNPDDLNDALSAASAGRNFPSFMQFSTDCIMPFSGNIFGMESDSVMLKSLIPHRPTADMLVARYFRSVHLLCPCLDQREFDRTYKAFWESLERNIEPSSKTYCWVFAVFFAASVSLSKTDYPLIMGKPDLKSGLYRFKTGVEIALCRAEFMRGTSFEVFQAYVIYLLATVRTEISRAHSISIGMALRIAECMGLGKDGEYFHLTPMEIQLRRLIWYQLCFMDVRTSESQGPRPYIRRDDFNTKLPVNIENELLETAETMPAPVERWTPMTLSLIRFEVNEVARAIWADRQKPECRRATITEMLSRVDEFWKLIVSRYDSFMQLDVPIQKYTRLAYHLQMYRLYVVVLMRYNTQHSAGLPAKLNSVMVRACIMICELTILLDTDPMFADWKWYLGAYTQYQPALVLAREIYDNPGTSEADRIWACLSHAFIINPNDSREQQIEAIMARIVTKLHIYRSLRMPAWTARSRQMGRQKGEKVEKGKTPSHLDQTDPCYQQGQRSTASALPTEAIPSYVADTGPSLPSPASSSLGHLTQDEPWVSDRWPQRPVSVPSTFVGQSQPLPQLLQPLGHPPGPHNESQMLLDVDWETINNIFQQDPHTGELILVGYDDMSLSTQPPPVHGPHLQHPPS</sequence>
<evidence type="ECO:0000256" key="2">
    <source>
        <dbReference type="ARBA" id="ARBA00022723"/>
    </source>
</evidence>
<evidence type="ECO:0000259" key="5">
    <source>
        <dbReference type="PROSITE" id="PS50048"/>
    </source>
</evidence>
<evidence type="ECO:0000256" key="4">
    <source>
        <dbReference type="SAM" id="MobiDB-lite"/>
    </source>
</evidence>
<dbReference type="SMART" id="SM00066">
    <property type="entry name" value="GAL4"/>
    <property type="match status" value="1"/>
</dbReference>
<dbReference type="PANTHER" id="PTHR31001:SF40">
    <property type="entry name" value="ZN(II)2CYS6 TRANSCRIPTION FACTOR (EUROFUNG)"/>
    <property type="match status" value="1"/>
</dbReference>
<dbReference type="GeneID" id="98120014"/>
<dbReference type="CDD" id="cd00067">
    <property type="entry name" value="GAL4"/>
    <property type="match status" value="1"/>
</dbReference>
<gene>
    <name evidence="6" type="ORF">HOO65_060618</name>
</gene>
<dbReference type="InterPro" id="IPR050613">
    <property type="entry name" value="Sec_Metabolite_Reg"/>
</dbReference>
<keyword evidence="2" id="KW-0479">Metal-binding</keyword>
<dbReference type="InterPro" id="IPR036864">
    <property type="entry name" value="Zn2-C6_fun-type_DNA-bd_sf"/>
</dbReference>
<accession>A0ABR4MES5</accession>
<protein>
    <submittedName>
        <fullName evidence="6">Fungal specific transcription factor domain-containing protein</fullName>
    </submittedName>
</protein>
<dbReference type="Proteomes" id="UP001610728">
    <property type="component" value="Unassembled WGS sequence"/>
</dbReference>
<evidence type="ECO:0000313" key="7">
    <source>
        <dbReference type="Proteomes" id="UP001610728"/>
    </source>
</evidence>
<dbReference type="SUPFAM" id="SSF57701">
    <property type="entry name" value="Zn2/Cys6 DNA-binding domain"/>
    <property type="match status" value="1"/>
</dbReference>
<keyword evidence="7" id="KW-1185">Reference proteome</keyword>
<dbReference type="PROSITE" id="PS00463">
    <property type="entry name" value="ZN2_CY6_FUNGAL_1"/>
    <property type="match status" value="1"/>
</dbReference>
<dbReference type="PROSITE" id="PS50048">
    <property type="entry name" value="ZN2_CY6_FUNGAL_2"/>
    <property type="match status" value="1"/>
</dbReference>
<dbReference type="InterPro" id="IPR007219">
    <property type="entry name" value="XnlR_reg_dom"/>
</dbReference>
<dbReference type="Pfam" id="PF00172">
    <property type="entry name" value="Zn_clus"/>
    <property type="match status" value="1"/>
</dbReference>
<name>A0ABR4MES5_9PEZI</name>
<dbReference type="CDD" id="cd12148">
    <property type="entry name" value="fungal_TF_MHR"/>
    <property type="match status" value="1"/>
</dbReference>
<dbReference type="InterPro" id="IPR001138">
    <property type="entry name" value="Zn2Cys6_DnaBD"/>
</dbReference>
<feature type="region of interest" description="Disordered" evidence="4">
    <location>
        <begin position="661"/>
        <end position="689"/>
    </location>
</feature>
<comment type="subcellular location">
    <subcellularLocation>
        <location evidence="1">Nucleus</location>
    </subcellularLocation>
</comment>
<dbReference type="Gene3D" id="4.10.240.10">
    <property type="entry name" value="Zn(2)-C6 fungal-type DNA-binding domain"/>
    <property type="match status" value="1"/>
</dbReference>
<dbReference type="EMBL" id="JABSNW010000006">
    <property type="protein sequence ID" value="KAL2886788.1"/>
    <property type="molecule type" value="Genomic_DNA"/>
</dbReference>
<keyword evidence="3" id="KW-0539">Nucleus</keyword>
<feature type="domain" description="Zn(2)-C6 fungal-type" evidence="5">
    <location>
        <begin position="26"/>
        <end position="55"/>
    </location>
</feature>
<reference evidence="6 7" key="1">
    <citation type="submission" date="2020-05" db="EMBL/GenBank/DDBJ databases">
        <title>Ceratocystis lukuohia genome.</title>
        <authorList>
            <person name="Harrington T.C."/>
            <person name="Kim K."/>
            <person name="Mayers C.G."/>
        </authorList>
    </citation>
    <scope>NUCLEOTIDE SEQUENCE [LARGE SCALE GENOMIC DNA]</scope>
    <source>
        <strain evidence="6 7">C4212</strain>
    </source>
</reference>
<dbReference type="PANTHER" id="PTHR31001">
    <property type="entry name" value="UNCHARACTERIZED TRANSCRIPTIONAL REGULATORY PROTEIN"/>
    <property type="match status" value="1"/>
</dbReference>
<evidence type="ECO:0000313" key="6">
    <source>
        <dbReference type="EMBL" id="KAL2886788.1"/>
    </source>
</evidence>
<proteinExistence type="predicted"/>
<organism evidence="6 7">
    <name type="scientific">Ceratocystis lukuohia</name>
    <dbReference type="NCBI Taxonomy" id="2019550"/>
    <lineage>
        <taxon>Eukaryota</taxon>
        <taxon>Fungi</taxon>
        <taxon>Dikarya</taxon>
        <taxon>Ascomycota</taxon>
        <taxon>Pezizomycotina</taxon>
        <taxon>Sordariomycetes</taxon>
        <taxon>Hypocreomycetidae</taxon>
        <taxon>Microascales</taxon>
        <taxon>Ceratocystidaceae</taxon>
        <taxon>Ceratocystis</taxon>
    </lineage>
</organism>
<evidence type="ECO:0000256" key="3">
    <source>
        <dbReference type="ARBA" id="ARBA00023242"/>
    </source>
</evidence>
<dbReference type="RefSeq" id="XP_070857968.1">
    <property type="nucleotide sequence ID" value="XM_071003688.1"/>
</dbReference>
<comment type="caution">
    <text evidence="6">The sequence shown here is derived from an EMBL/GenBank/DDBJ whole genome shotgun (WGS) entry which is preliminary data.</text>
</comment>
<evidence type="ECO:0000256" key="1">
    <source>
        <dbReference type="ARBA" id="ARBA00004123"/>
    </source>
</evidence>
<feature type="compositionally biased region" description="Basic and acidic residues" evidence="4">
    <location>
        <begin position="668"/>
        <end position="677"/>
    </location>
</feature>
<dbReference type="SMART" id="SM00906">
    <property type="entry name" value="Fungal_trans"/>
    <property type="match status" value="1"/>
</dbReference>